<keyword evidence="1" id="KW-0175">Coiled coil</keyword>
<dbReference type="SUPFAM" id="SSF52540">
    <property type="entry name" value="P-loop containing nucleoside triphosphate hydrolases"/>
    <property type="match status" value="1"/>
</dbReference>
<dbReference type="GO" id="GO:0016887">
    <property type="term" value="F:ATP hydrolysis activity"/>
    <property type="evidence" value="ECO:0007669"/>
    <property type="project" value="InterPro"/>
</dbReference>
<sequence length="459" mass="51228">MGGHVSPFIHKGGAFVIKISKLEIENVKRVKAVKIEPTANGLTLVGGKNNQGKTSVLDAIAWALGGNKYRPSKAAREESAIPPYLHLTLSNGLIVERKGKNSDLKVVDPDGQKGGQMLLDSFVEELAINLPKFMSSTNKEKANILLQIIGVGQQLHEFEIKEQEVYNRRHTIGQIADQKAKFAKEQTYFPDAPKEPVSASEMIQQQQGILAKNGENQRKRQQLTQIQAAYDQQARELERLEALLNEAHIKRAQFAEDLDIAKKDALDLQDESTEELQANIRQIDEINRKVRANLDKDKAETDASDYRVQYDQLTTEINGIRQKKTELLTNANLPLPGLSVDDGELIYNGQRWDNMSGSDQLKVSTAIVRKLKPDCGFILLDKLEQMDLETLQEFGQWLEQEGLQAIATRVSTGEECSIIIEDGYVAGQEGVTLQTQPGEIDPGTTWELPKTNTWKAGEF</sequence>
<evidence type="ECO:0000313" key="3">
    <source>
        <dbReference type="EMBL" id="ASA22339.1"/>
    </source>
</evidence>
<name>A0A2Z2KJ61_9BACL</name>
<dbReference type="Proteomes" id="UP000249890">
    <property type="component" value="Chromosome"/>
</dbReference>
<dbReference type="InterPro" id="IPR038729">
    <property type="entry name" value="Rad50/SbcC_AAA"/>
</dbReference>
<accession>A0A2Z2KJ61</accession>
<evidence type="ECO:0000256" key="1">
    <source>
        <dbReference type="SAM" id="Coils"/>
    </source>
</evidence>
<feature type="coiled-coil region" evidence="1">
    <location>
        <begin position="296"/>
        <end position="330"/>
    </location>
</feature>
<evidence type="ECO:0000259" key="2">
    <source>
        <dbReference type="Pfam" id="PF13476"/>
    </source>
</evidence>
<dbReference type="KEGG" id="pdh:B9T62_17035"/>
<dbReference type="GO" id="GO:0006302">
    <property type="term" value="P:double-strand break repair"/>
    <property type="evidence" value="ECO:0007669"/>
    <property type="project" value="InterPro"/>
</dbReference>
<dbReference type="OrthoDB" id="9791904at2"/>
<dbReference type="EMBL" id="CP021780">
    <property type="protein sequence ID" value="ASA22339.1"/>
    <property type="molecule type" value="Genomic_DNA"/>
</dbReference>
<feature type="domain" description="Rad50/SbcC-type AAA" evidence="2">
    <location>
        <begin position="21"/>
        <end position="283"/>
    </location>
</feature>
<evidence type="ECO:0000313" key="4">
    <source>
        <dbReference type="Proteomes" id="UP000249890"/>
    </source>
</evidence>
<dbReference type="Gene3D" id="3.40.50.300">
    <property type="entry name" value="P-loop containing nucleotide triphosphate hydrolases"/>
    <property type="match status" value="1"/>
</dbReference>
<keyword evidence="4" id="KW-1185">Reference proteome</keyword>
<protein>
    <submittedName>
        <fullName evidence="3">Chromosome segregation protein SMC</fullName>
    </submittedName>
</protein>
<dbReference type="InterPro" id="IPR027417">
    <property type="entry name" value="P-loop_NTPase"/>
</dbReference>
<proteinExistence type="predicted"/>
<organism evidence="3 4">
    <name type="scientific">Paenibacillus donghaensis</name>
    <dbReference type="NCBI Taxonomy" id="414771"/>
    <lineage>
        <taxon>Bacteria</taxon>
        <taxon>Bacillati</taxon>
        <taxon>Bacillota</taxon>
        <taxon>Bacilli</taxon>
        <taxon>Bacillales</taxon>
        <taxon>Paenibacillaceae</taxon>
        <taxon>Paenibacillus</taxon>
    </lineage>
</organism>
<feature type="coiled-coil region" evidence="1">
    <location>
        <begin position="216"/>
        <end position="271"/>
    </location>
</feature>
<dbReference type="Pfam" id="PF13476">
    <property type="entry name" value="AAA_23"/>
    <property type="match status" value="1"/>
</dbReference>
<reference evidence="3 4" key="1">
    <citation type="submission" date="2017-06" db="EMBL/GenBank/DDBJ databases">
        <title>Complete genome sequence of Paenibacillus donghaensis KCTC 13049T isolated from East Sea sediment, South Korea.</title>
        <authorList>
            <person name="Jung B.K."/>
            <person name="Hong S.-J."/>
            <person name="Shin J.-H."/>
        </authorList>
    </citation>
    <scope>NUCLEOTIDE SEQUENCE [LARGE SCALE GENOMIC DNA]</scope>
    <source>
        <strain evidence="3 4">KCTC 13049</strain>
    </source>
</reference>
<gene>
    <name evidence="3" type="ORF">B9T62_17035</name>
</gene>
<dbReference type="AlphaFoldDB" id="A0A2Z2KJ61"/>